<protein>
    <recommendedName>
        <fullName evidence="1">Peptidase S9 prolyl oligopeptidase catalytic domain-containing protein</fullName>
    </recommendedName>
</protein>
<dbReference type="EMBL" id="BARV01026999">
    <property type="protein sequence ID" value="GAI46088.1"/>
    <property type="molecule type" value="Genomic_DNA"/>
</dbReference>
<dbReference type="InterPro" id="IPR050261">
    <property type="entry name" value="FrsA_esterase"/>
</dbReference>
<dbReference type="SUPFAM" id="SSF53474">
    <property type="entry name" value="alpha/beta-Hydrolases"/>
    <property type="match status" value="1"/>
</dbReference>
<feature type="domain" description="Peptidase S9 prolyl oligopeptidase catalytic" evidence="1">
    <location>
        <begin position="13"/>
        <end position="92"/>
    </location>
</feature>
<reference evidence="2" key="1">
    <citation type="journal article" date="2014" name="Front. Microbiol.">
        <title>High frequency of phylogenetically diverse reductive dehalogenase-homologous genes in deep subseafloor sedimentary metagenomes.</title>
        <authorList>
            <person name="Kawai M."/>
            <person name="Futagami T."/>
            <person name="Toyoda A."/>
            <person name="Takaki Y."/>
            <person name="Nishi S."/>
            <person name="Hori S."/>
            <person name="Arai W."/>
            <person name="Tsubouchi T."/>
            <person name="Morono Y."/>
            <person name="Uchiyama I."/>
            <person name="Ito T."/>
            <person name="Fujiyama A."/>
            <person name="Inagaki F."/>
            <person name="Takami H."/>
        </authorList>
    </citation>
    <scope>NUCLEOTIDE SEQUENCE</scope>
    <source>
        <strain evidence="2">Expedition CK06-06</strain>
    </source>
</reference>
<evidence type="ECO:0000313" key="2">
    <source>
        <dbReference type="EMBL" id="GAI46088.1"/>
    </source>
</evidence>
<dbReference type="GO" id="GO:0008236">
    <property type="term" value="F:serine-type peptidase activity"/>
    <property type="evidence" value="ECO:0007669"/>
    <property type="project" value="InterPro"/>
</dbReference>
<dbReference type="Pfam" id="PF00326">
    <property type="entry name" value="Peptidase_S9"/>
    <property type="match status" value="1"/>
</dbReference>
<organism evidence="2">
    <name type="scientific">marine sediment metagenome</name>
    <dbReference type="NCBI Taxonomy" id="412755"/>
    <lineage>
        <taxon>unclassified sequences</taxon>
        <taxon>metagenomes</taxon>
        <taxon>ecological metagenomes</taxon>
    </lineage>
</organism>
<proteinExistence type="predicted"/>
<dbReference type="AlphaFoldDB" id="X1NR76"/>
<dbReference type="PANTHER" id="PTHR22946:SF12">
    <property type="entry name" value="CONIDIAL PIGMENT BIOSYNTHESIS PROTEIN AYG1 (AFU_ORTHOLOGUE AFUA_2G17550)"/>
    <property type="match status" value="1"/>
</dbReference>
<evidence type="ECO:0000259" key="1">
    <source>
        <dbReference type="Pfam" id="PF00326"/>
    </source>
</evidence>
<dbReference type="Gene3D" id="3.40.50.1820">
    <property type="entry name" value="alpha/beta hydrolase"/>
    <property type="match status" value="1"/>
</dbReference>
<gene>
    <name evidence="2" type="ORF">S06H3_43515</name>
</gene>
<accession>X1NR76</accession>
<dbReference type="InterPro" id="IPR029058">
    <property type="entry name" value="AB_hydrolase_fold"/>
</dbReference>
<name>X1NR76_9ZZZZ</name>
<feature type="non-terminal residue" evidence="2">
    <location>
        <position position="1"/>
    </location>
</feature>
<dbReference type="GO" id="GO:0006508">
    <property type="term" value="P:proteolysis"/>
    <property type="evidence" value="ECO:0007669"/>
    <property type="project" value="InterPro"/>
</dbReference>
<dbReference type="PANTHER" id="PTHR22946">
    <property type="entry name" value="DIENELACTONE HYDROLASE DOMAIN-CONTAINING PROTEIN-RELATED"/>
    <property type="match status" value="1"/>
</dbReference>
<sequence length="200" mass="23114">PFRYDWEKVVTPVVDYAITRNDVDSNEIALIGISMGGYLAPRAVAFEHRIKACIADGGIFDFSENRYKSMPEELIELLETDKAKFNEYISEVMEKDVTARWFFNNGMMVFDVHTPADVMLTIRKYTLEDVVQYIKTDMLIIDSESDYTLKGQAKKLYDNLKSPKDFYLFTRDQSAQAHCQMGAIAISNEVIFNWLDKIMK</sequence>
<dbReference type="InterPro" id="IPR001375">
    <property type="entry name" value="Peptidase_S9_cat"/>
</dbReference>
<comment type="caution">
    <text evidence="2">The sequence shown here is derived from an EMBL/GenBank/DDBJ whole genome shotgun (WGS) entry which is preliminary data.</text>
</comment>